<organism evidence="15 16">
    <name type="scientific">Geotrypetes seraphini</name>
    <name type="common">Gaboon caecilian</name>
    <name type="synonym">Caecilia seraphini</name>
    <dbReference type="NCBI Taxonomy" id="260995"/>
    <lineage>
        <taxon>Eukaryota</taxon>
        <taxon>Metazoa</taxon>
        <taxon>Chordata</taxon>
        <taxon>Craniata</taxon>
        <taxon>Vertebrata</taxon>
        <taxon>Euteleostomi</taxon>
        <taxon>Amphibia</taxon>
        <taxon>Gymnophiona</taxon>
        <taxon>Geotrypetes</taxon>
    </lineage>
</organism>
<dbReference type="FunFam" id="3.30.160.60:FF:000094">
    <property type="entry name" value="Zinc finger protein 605"/>
    <property type="match status" value="1"/>
</dbReference>
<gene>
    <name evidence="16" type="primary">LOC117354760</name>
</gene>
<feature type="domain" description="C2H2-type" evidence="13">
    <location>
        <begin position="397"/>
        <end position="424"/>
    </location>
</feature>
<evidence type="ECO:0000313" key="15">
    <source>
        <dbReference type="Proteomes" id="UP000515159"/>
    </source>
</evidence>
<dbReference type="FunFam" id="3.30.160.60:FF:001155">
    <property type="entry name" value="Zinc finger 30C"/>
    <property type="match status" value="1"/>
</dbReference>
<name>A0A6P8PJ04_GEOSA</name>
<dbReference type="RefSeq" id="XP_033788592.1">
    <property type="nucleotide sequence ID" value="XM_033932701.1"/>
</dbReference>
<dbReference type="InterPro" id="IPR036236">
    <property type="entry name" value="Znf_C2H2_sf"/>
</dbReference>
<dbReference type="Proteomes" id="UP000515159">
    <property type="component" value="Chromosome 2"/>
</dbReference>
<evidence type="ECO:0000313" key="16">
    <source>
        <dbReference type="RefSeq" id="XP_033788592.1"/>
    </source>
</evidence>
<feature type="domain" description="C2H2-type" evidence="13">
    <location>
        <begin position="425"/>
        <end position="452"/>
    </location>
</feature>
<feature type="domain" description="C2H2-type" evidence="13">
    <location>
        <begin position="453"/>
        <end position="480"/>
    </location>
</feature>
<keyword evidence="6" id="KW-0862">Zinc</keyword>
<dbReference type="Pfam" id="PF00096">
    <property type="entry name" value="zf-C2H2"/>
    <property type="match status" value="9"/>
</dbReference>
<keyword evidence="15" id="KW-1185">Reference proteome</keyword>
<dbReference type="SUPFAM" id="SSF109640">
    <property type="entry name" value="KRAB domain (Kruppel-associated box)"/>
    <property type="match status" value="1"/>
</dbReference>
<evidence type="ECO:0000256" key="1">
    <source>
        <dbReference type="ARBA" id="ARBA00004123"/>
    </source>
</evidence>
<dbReference type="FunFam" id="3.30.160.60:FF:001437">
    <property type="entry name" value="Zinc finger protein 594"/>
    <property type="match status" value="1"/>
</dbReference>
<dbReference type="FunFam" id="3.30.160.60:FF:000446">
    <property type="entry name" value="Zinc finger protein"/>
    <property type="match status" value="1"/>
</dbReference>
<dbReference type="InterPro" id="IPR036051">
    <property type="entry name" value="KRAB_dom_sf"/>
</dbReference>
<feature type="domain" description="C2H2-type" evidence="13">
    <location>
        <begin position="566"/>
        <end position="593"/>
    </location>
</feature>
<feature type="domain" description="C2H2-type" evidence="13">
    <location>
        <begin position="538"/>
        <end position="565"/>
    </location>
</feature>
<keyword evidence="3" id="KW-0479">Metal-binding</keyword>
<feature type="domain" description="C2H2-type" evidence="13">
    <location>
        <begin position="481"/>
        <end position="509"/>
    </location>
</feature>
<evidence type="ECO:0000256" key="5">
    <source>
        <dbReference type="ARBA" id="ARBA00022771"/>
    </source>
</evidence>
<evidence type="ECO:0000256" key="8">
    <source>
        <dbReference type="ARBA" id="ARBA00023125"/>
    </source>
</evidence>
<dbReference type="InterPro" id="IPR013087">
    <property type="entry name" value="Znf_C2H2_type"/>
</dbReference>
<dbReference type="SUPFAM" id="SSF57667">
    <property type="entry name" value="beta-beta-alpha zinc fingers"/>
    <property type="match status" value="7"/>
</dbReference>
<protein>
    <submittedName>
        <fullName evidence="16">Zinc finger protein 436-like isoform X2</fullName>
    </submittedName>
</protein>
<feature type="domain" description="C2H2-type" evidence="13">
    <location>
        <begin position="254"/>
        <end position="281"/>
    </location>
</feature>
<dbReference type="PROSITE" id="PS50805">
    <property type="entry name" value="KRAB"/>
    <property type="match status" value="1"/>
</dbReference>
<reference evidence="16" key="1">
    <citation type="submission" date="2025-08" db="UniProtKB">
        <authorList>
            <consortium name="RefSeq"/>
        </authorList>
    </citation>
    <scope>IDENTIFICATION</scope>
</reference>
<dbReference type="Gene3D" id="6.10.140.140">
    <property type="match status" value="1"/>
</dbReference>
<evidence type="ECO:0000256" key="3">
    <source>
        <dbReference type="ARBA" id="ARBA00022723"/>
    </source>
</evidence>
<dbReference type="GO" id="GO:0008270">
    <property type="term" value="F:zinc ion binding"/>
    <property type="evidence" value="ECO:0007669"/>
    <property type="project" value="UniProtKB-KW"/>
</dbReference>
<feature type="domain" description="KRAB" evidence="14">
    <location>
        <begin position="97"/>
        <end position="162"/>
    </location>
</feature>
<evidence type="ECO:0000256" key="11">
    <source>
        <dbReference type="PROSITE-ProRule" id="PRU00042"/>
    </source>
</evidence>
<dbReference type="GO" id="GO:0000977">
    <property type="term" value="F:RNA polymerase II transcription regulatory region sequence-specific DNA binding"/>
    <property type="evidence" value="ECO:0007669"/>
    <property type="project" value="TreeGrafter"/>
</dbReference>
<keyword evidence="4" id="KW-0677">Repeat</keyword>
<keyword evidence="9" id="KW-0804">Transcription</keyword>
<feature type="domain" description="C2H2-type" evidence="13">
    <location>
        <begin position="369"/>
        <end position="396"/>
    </location>
</feature>
<keyword evidence="5 11" id="KW-0863">Zinc-finger</keyword>
<dbReference type="GO" id="GO:0000981">
    <property type="term" value="F:DNA-binding transcription factor activity, RNA polymerase II-specific"/>
    <property type="evidence" value="ECO:0007669"/>
    <property type="project" value="TreeGrafter"/>
</dbReference>
<comment type="similarity">
    <text evidence="2">Belongs to the krueppel C2H2-type zinc-finger protein family.</text>
</comment>
<dbReference type="PANTHER" id="PTHR24381">
    <property type="entry name" value="ZINC FINGER PROTEIN"/>
    <property type="match status" value="1"/>
</dbReference>
<evidence type="ECO:0000256" key="6">
    <source>
        <dbReference type="ARBA" id="ARBA00022833"/>
    </source>
</evidence>
<dbReference type="GeneID" id="117354760"/>
<dbReference type="Gene3D" id="3.30.160.60">
    <property type="entry name" value="Classic Zinc Finger"/>
    <property type="match status" value="12"/>
</dbReference>
<feature type="domain" description="C2H2-type" evidence="13">
    <location>
        <begin position="282"/>
        <end position="309"/>
    </location>
</feature>
<feature type="domain" description="C2H2-type" evidence="13">
    <location>
        <begin position="510"/>
        <end position="537"/>
    </location>
</feature>
<evidence type="ECO:0000256" key="10">
    <source>
        <dbReference type="ARBA" id="ARBA00023242"/>
    </source>
</evidence>
<keyword evidence="10" id="KW-0539">Nucleus</keyword>
<dbReference type="PROSITE" id="PS50157">
    <property type="entry name" value="ZINC_FINGER_C2H2_2"/>
    <property type="match status" value="13"/>
</dbReference>
<dbReference type="Pfam" id="PF01352">
    <property type="entry name" value="KRAB"/>
    <property type="match status" value="1"/>
</dbReference>
<evidence type="ECO:0000256" key="12">
    <source>
        <dbReference type="SAM" id="MobiDB-lite"/>
    </source>
</evidence>
<dbReference type="SMART" id="SM00349">
    <property type="entry name" value="KRAB"/>
    <property type="match status" value="1"/>
</dbReference>
<dbReference type="CDD" id="cd07765">
    <property type="entry name" value="KRAB_A-box"/>
    <property type="match status" value="1"/>
</dbReference>
<dbReference type="FunFam" id="3.30.160.60:FF:000508">
    <property type="entry name" value="Myeloid zinc finger 1"/>
    <property type="match status" value="1"/>
</dbReference>
<keyword evidence="8" id="KW-0238">DNA-binding</keyword>
<dbReference type="PROSITE" id="PS00028">
    <property type="entry name" value="ZINC_FINGER_C2H2_1"/>
    <property type="match status" value="12"/>
</dbReference>
<evidence type="ECO:0000256" key="7">
    <source>
        <dbReference type="ARBA" id="ARBA00023015"/>
    </source>
</evidence>
<comment type="subcellular location">
    <subcellularLocation>
        <location evidence="1">Nucleus</location>
    </subcellularLocation>
</comment>
<evidence type="ECO:0000256" key="4">
    <source>
        <dbReference type="ARBA" id="ARBA00022737"/>
    </source>
</evidence>
<evidence type="ECO:0000259" key="13">
    <source>
        <dbReference type="PROSITE" id="PS50157"/>
    </source>
</evidence>
<dbReference type="FunFam" id="3.30.160.60:FF:002716">
    <property type="entry name" value="Zinc finger protein 212"/>
    <property type="match status" value="1"/>
</dbReference>
<dbReference type="FunFam" id="3.30.160.60:FF:000295">
    <property type="entry name" value="zinc finger protein 19"/>
    <property type="match status" value="2"/>
</dbReference>
<feature type="domain" description="C2H2-type" evidence="13">
    <location>
        <begin position="341"/>
        <end position="368"/>
    </location>
</feature>
<dbReference type="InterPro" id="IPR001909">
    <property type="entry name" value="KRAB"/>
</dbReference>
<dbReference type="AlphaFoldDB" id="A0A6P8PJ04"/>
<keyword evidence="7" id="KW-0805">Transcription regulation</keyword>
<dbReference type="FunFam" id="3.30.160.60:FF:002343">
    <property type="entry name" value="Zinc finger protein 33A"/>
    <property type="match status" value="2"/>
</dbReference>
<evidence type="ECO:0000256" key="2">
    <source>
        <dbReference type="ARBA" id="ARBA00006991"/>
    </source>
</evidence>
<feature type="domain" description="C2H2-type" evidence="13">
    <location>
        <begin position="226"/>
        <end position="253"/>
    </location>
</feature>
<dbReference type="SMART" id="SM00355">
    <property type="entry name" value="ZnF_C2H2"/>
    <property type="match status" value="13"/>
</dbReference>
<sequence>MEKPDARISQAGISQQHCGLCALYLPFCPALVQLQLQFFYLASTKAPPRPTELCKQQPLCSRAGIGRWMHRTELSPAPWTQDQAPDMAAEDCMQTWVTFEDVAVSFSLEEWQYLNEGQKDLYREVMKENLELLTSLSSLVAQLEQNRELFMKGQRGTLLSPSTGNRVAPGIGEERLLEEQQFWNTRGKNNVDPLQHSCIDLRNPGQISNKEVKRKCRKKPREHREFKCPVCEKIFSENYLLKRHQKVHLNLRPFLCTECGKTFTQKTHLVNHQRIHTGEKPYSCTECGKSFNYKQHLVGHQRLHTGEPREKPHACTECGKKFFRKHQLVAHQRIHTGVKPYSCTECGKKFYHKHQLVGHQRMHTGEKLFSCSYCGLKFNHKGNYQTHYRLHTGERPFSCAECGKSFNRKADLIIHDRMHRGEKPFSCSECGKCFYVNKELRQHQKIHSNEKVFQCPQCEKPCTYKVNHGTHERDHMEEKIFLCTECGKSYSGKKSSFRFHQRSHSGEKPVICSECGKTFLCRNSLMKHMLIHTGERPFKCGICGQTFIQKPNLDRHMRIHTGDGPYICTVCGGGFLKTYNLVRHQRIHESLKPMSDLSGDIDPADGRKKRRRRRKDPNGQVMKTIRKDHTYSRKYVERRPQPLLMPQLTLEGLQEEMSVPRDERLIMAGKDSGCTRWIVA</sequence>
<evidence type="ECO:0000259" key="14">
    <source>
        <dbReference type="PROSITE" id="PS50805"/>
    </source>
</evidence>
<feature type="region of interest" description="Disordered" evidence="12">
    <location>
        <begin position="593"/>
        <end position="621"/>
    </location>
</feature>
<accession>A0A6P8PJ04</accession>
<dbReference type="GO" id="GO:0042802">
    <property type="term" value="F:identical protein binding"/>
    <property type="evidence" value="ECO:0007669"/>
    <property type="project" value="UniProtKB-ARBA"/>
</dbReference>
<dbReference type="PANTHER" id="PTHR24381:SF393">
    <property type="entry name" value="CHROMATIN-LINKED ADAPTOR FOR MSL PROTEINS, ISOFORM B"/>
    <property type="match status" value="1"/>
</dbReference>
<evidence type="ECO:0000256" key="9">
    <source>
        <dbReference type="ARBA" id="ARBA00023163"/>
    </source>
</evidence>
<dbReference type="GO" id="GO:0005634">
    <property type="term" value="C:nucleus"/>
    <property type="evidence" value="ECO:0007669"/>
    <property type="project" value="UniProtKB-SubCell"/>
</dbReference>
<feature type="domain" description="C2H2-type" evidence="13">
    <location>
        <begin position="313"/>
        <end position="340"/>
    </location>
</feature>
<proteinExistence type="inferred from homology"/>